<dbReference type="Pfam" id="PF01594">
    <property type="entry name" value="AI-2E_transport"/>
    <property type="match status" value="1"/>
</dbReference>
<evidence type="ECO:0000313" key="8">
    <source>
        <dbReference type="Proteomes" id="UP001501725"/>
    </source>
</evidence>
<feature type="transmembrane region" description="Helical" evidence="6">
    <location>
        <begin position="149"/>
        <end position="171"/>
    </location>
</feature>
<protein>
    <submittedName>
        <fullName evidence="7">AI-2E family transporter</fullName>
    </submittedName>
</protein>
<dbReference type="InterPro" id="IPR002549">
    <property type="entry name" value="AI-2E-like"/>
</dbReference>
<dbReference type="PANTHER" id="PTHR21716:SF4">
    <property type="entry name" value="TRANSMEMBRANE PROTEIN 245"/>
    <property type="match status" value="1"/>
</dbReference>
<dbReference type="EMBL" id="BAABGY010000011">
    <property type="protein sequence ID" value="GAA4338932.1"/>
    <property type="molecule type" value="Genomic_DNA"/>
</dbReference>
<feature type="transmembrane region" description="Helical" evidence="6">
    <location>
        <begin position="20"/>
        <end position="53"/>
    </location>
</feature>
<dbReference type="RefSeq" id="WP_345257177.1">
    <property type="nucleotide sequence ID" value="NZ_BAABGY010000011.1"/>
</dbReference>
<evidence type="ECO:0000256" key="5">
    <source>
        <dbReference type="ARBA" id="ARBA00023136"/>
    </source>
</evidence>
<proteinExistence type="inferred from homology"/>
<keyword evidence="8" id="KW-1185">Reference proteome</keyword>
<evidence type="ECO:0000256" key="2">
    <source>
        <dbReference type="ARBA" id="ARBA00009773"/>
    </source>
</evidence>
<evidence type="ECO:0000256" key="1">
    <source>
        <dbReference type="ARBA" id="ARBA00004141"/>
    </source>
</evidence>
<comment type="similarity">
    <text evidence="2">Belongs to the autoinducer-2 exporter (AI-2E) (TC 2.A.86) family.</text>
</comment>
<evidence type="ECO:0000256" key="3">
    <source>
        <dbReference type="ARBA" id="ARBA00022692"/>
    </source>
</evidence>
<comment type="caution">
    <text evidence="7">The sequence shown here is derived from an EMBL/GenBank/DDBJ whole genome shotgun (WGS) entry which is preliminary data.</text>
</comment>
<dbReference type="Proteomes" id="UP001501725">
    <property type="component" value="Unassembled WGS sequence"/>
</dbReference>
<evidence type="ECO:0000313" key="7">
    <source>
        <dbReference type="EMBL" id="GAA4338932.1"/>
    </source>
</evidence>
<feature type="transmembrane region" description="Helical" evidence="6">
    <location>
        <begin position="234"/>
        <end position="260"/>
    </location>
</feature>
<comment type="subcellular location">
    <subcellularLocation>
        <location evidence="1">Membrane</location>
        <topology evidence="1">Multi-pass membrane protein</topology>
    </subcellularLocation>
</comment>
<evidence type="ECO:0000256" key="4">
    <source>
        <dbReference type="ARBA" id="ARBA00022989"/>
    </source>
</evidence>
<feature type="transmembrane region" description="Helical" evidence="6">
    <location>
        <begin position="272"/>
        <end position="293"/>
    </location>
</feature>
<gene>
    <name evidence="7" type="ORF">GCM10023184_35690</name>
</gene>
<name>A0ABP8HGM4_9BACT</name>
<sequence>MTAPSNPTPNNTLDSNMIRQVAFILFILFLGIVLMRELWFFFPALLGATTLYVIMRGRMLYLVERRGWKPGQAAWILMLLSFFVILVPIGILGNILYAKISYAVEHSNELLEALKRMSLRLSKGIGYNLVSPDAINQLGPFLTRLLPKVLGITLDTLALISTMYFMLYYMLIYGRRMEDALYEYIPLKDGNVELLGNELRTMVVANTIGIPLIAFIQGLVGLIGYLIIGIDEPWLWFAATCITAMLPVVGSGLVYIPLTIMLFAKGDTGKGIAMAIWGIGFIGLVDNLVRLILNKKLGDIHPLVTIFGVIAGVQLFGFIGLIFGPLLISMFILLLRIYGNEFLSKRREMRRVK</sequence>
<keyword evidence="3 6" id="KW-0812">Transmembrane</keyword>
<evidence type="ECO:0000256" key="6">
    <source>
        <dbReference type="SAM" id="Phobius"/>
    </source>
</evidence>
<accession>A0ABP8HGM4</accession>
<organism evidence="7 8">
    <name type="scientific">Flaviaesturariibacter amylovorans</name>
    <dbReference type="NCBI Taxonomy" id="1084520"/>
    <lineage>
        <taxon>Bacteria</taxon>
        <taxon>Pseudomonadati</taxon>
        <taxon>Bacteroidota</taxon>
        <taxon>Chitinophagia</taxon>
        <taxon>Chitinophagales</taxon>
        <taxon>Chitinophagaceae</taxon>
        <taxon>Flaviaestuariibacter</taxon>
    </lineage>
</organism>
<feature type="transmembrane region" description="Helical" evidence="6">
    <location>
        <begin position="305"/>
        <end position="338"/>
    </location>
</feature>
<keyword evidence="4 6" id="KW-1133">Transmembrane helix</keyword>
<reference evidence="8" key="1">
    <citation type="journal article" date="2019" name="Int. J. Syst. Evol. Microbiol.">
        <title>The Global Catalogue of Microorganisms (GCM) 10K type strain sequencing project: providing services to taxonomists for standard genome sequencing and annotation.</title>
        <authorList>
            <consortium name="The Broad Institute Genomics Platform"/>
            <consortium name="The Broad Institute Genome Sequencing Center for Infectious Disease"/>
            <person name="Wu L."/>
            <person name="Ma J."/>
        </authorList>
    </citation>
    <scope>NUCLEOTIDE SEQUENCE [LARGE SCALE GENOMIC DNA]</scope>
    <source>
        <strain evidence="8">JCM 17919</strain>
    </source>
</reference>
<dbReference type="PANTHER" id="PTHR21716">
    <property type="entry name" value="TRANSMEMBRANE PROTEIN"/>
    <property type="match status" value="1"/>
</dbReference>
<feature type="transmembrane region" description="Helical" evidence="6">
    <location>
        <begin position="203"/>
        <end position="228"/>
    </location>
</feature>
<keyword evidence="5 6" id="KW-0472">Membrane</keyword>
<feature type="transmembrane region" description="Helical" evidence="6">
    <location>
        <begin position="74"/>
        <end position="97"/>
    </location>
</feature>